<name>A0A6G9IFI4_CISSA</name>
<dbReference type="AlphaFoldDB" id="A0A6G9IFI4"/>
<dbReference type="EMBL" id="MN614128">
    <property type="protein sequence ID" value="QIQ22806.1"/>
    <property type="molecule type" value="Genomic_DNA"/>
</dbReference>
<proteinExistence type="predicted"/>
<reference evidence="1" key="1">
    <citation type="submission" date="2019-10" db="EMBL/GenBank/DDBJ databases">
        <authorList>
            <person name="Xu W."/>
        </authorList>
    </citation>
    <scope>NUCLEOTIDE SEQUENCE</scope>
</reference>
<protein>
    <submittedName>
        <fullName evidence="1">Ribosomal protein S14</fullName>
    </submittedName>
</protein>
<keyword evidence="1" id="KW-0150">Chloroplast</keyword>
<sequence length="39" mass="4557">MVIGCSRPSCTYRLFWRVNISNVVHSMISLIPNYRAMIQ</sequence>
<keyword evidence="1" id="KW-0687">Ribonucleoprotein</keyword>
<dbReference type="GO" id="GO:0005840">
    <property type="term" value="C:ribosome"/>
    <property type="evidence" value="ECO:0007669"/>
    <property type="project" value="UniProtKB-KW"/>
</dbReference>
<reference evidence="1" key="2">
    <citation type="submission" date="2020-04" db="EMBL/GenBank/DDBJ databases">
        <title>CPGAVAS2: an Intergrated Plastome Annotator and Analyzer.</title>
        <authorList>
            <person name="Cpgavas W."/>
        </authorList>
    </citation>
    <scope>NUCLEOTIDE SEQUENCE</scope>
</reference>
<geneLocation type="chloroplast" evidence="1"/>
<accession>A0A6G9IFI4</accession>
<organism evidence="1">
    <name type="scientific">Cistanche salsa</name>
    <name type="common">Broomrape</name>
    <name type="synonym">Phelipaea salsa</name>
    <dbReference type="NCBI Taxonomy" id="161396"/>
    <lineage>
        <taxon>Eukaryota</taxon>
        <taxon>Viridiplantae</taxon>
        <taxon>Streptophyta</taxon>
        <taxon>Embryophyta</taxon>
        <taxon>Tracheophyta</taxon>
        <taxon>Spermatophyta</taxon>
        <taxon>Magnoliopsida</taxon>
        <taxon>eudicotyledons</taxon>
        <taxon>Gunneridae</taxon>
        <taxon>Pentapetalae</taxon>
        <taxon>asterids</taxon>
        <taxon>lamiids</taxon>
        <taxon>Lamiales</taxon>
        <taxon>Orobanchaceae</taxon>
        <taxon>Orobancheae</taxon>
        <taxon>Cistanche</taxon>
    </lineage>
</organism>
<keyword evidence="1" id="KW-0934">Plastid</keyword>
<keyword evidence="1" id="KW-0689">Ribosomal protein</keyword>
<gene>
    <name evidence="1" type="primary">rps14</name>
</gene>
<evidence type="ECO:0000313" key="1">
    <source>
        <dbReference type="EMBL" id="QIQ22806.1"/>
    </source>
</evidence>